<evidence type="ECO:0000256" key="7">
    <source>
        <dbReference type="PIRNR" id="PIRNR017300"/>
    </source>
</evidence>
<feature type="compositionally biased region" description="Basic and acidic residues" evidence="8">
    <location>
        <begin position="613"/>
        <end position="631"/>
    </location>
</feature>
<keyword evidence="5 7" id="KW-0687">Ribonucleoprotein</keyword>
<feature type="compositionally biased region" description="Basic residues" evidence="8">
    <location>
        <begin position="632"/>
        <end position="641"/>
    </location>
</feature>
<name>A0ABD0JYE8_9CAEN</name>
<dbReference type="AlphaFoldDB" id="A0ABD0JYE8"/>
<dbReference type="PANTHER" id="PTHR17039">
    <property type="entry name" value="U3 SMALL NUCLEOLAR RIBONUCLEOPROTEIN PROTEIN MPP10"/>
    <property type="match status" value="1"/>
</dbReference>
<feature type="compositionally biased region" description="Basic residues" evidence="8">
    <location>
        <begin position="227"/>
        <end position="237"/>
    </location>
</feature>
<evidence type="ECO:0000256" key="4">
    <source>
        <dbReference type="ARBA" id="ARBA00023242"/>
    </source>
</evidence>
<dbReference type="GO" id="GO:0034457">
    <property type="term" value="C:Mpp10 complex"/>
    <property type="evidence" value="ECO:0007669"/>
    <property type="project" value="UniProtKB-UniRule"/>
</dbReference>
<comment type="function">
    <text evidence="7">Involved in nucleolar processing of pre-18S ribosomal RNA.</text>
</comment>
<dbReference type="PIRSF" id="PIRSF017300">
    <property type="entry name" value="snoRNP_Mpp10"/>
    <property type="match status" value="1"/>
</dbReference>
<evidence type="ECO:0000256" key="2">
    <source>
        <dbReference type="ARBA" id="ARBA00022517"/>
    </source>
</evidence>
<keyword evidence="3 7" id="KW-0698">rRNA processing</keyword>
<feature type="compositionally biased region" description="Acidic residues" evidence="8">
    <location>
        <begin position="250"/>
        <end position="260"/>
    </location>
</feature>
<organism evidence="9 10">
    <name type="scientific">Batillaria attramentaria</name>
    <dbReference type="NCBI Taxonomy" id="370345"/>
    <lineage>
        <taxon>Eukaryota</taxon>
        <taxon>Metazoa</taxon>
        <taxon>Spiralia</taxon>
        <taxon>Lophotrochozoa</taxon>
        <taxon>Mollusca</taxon>
        <taxon>Gastropoda</taxon>
        <taxon>Caenogastropoda</taxon>
        <taxon>Sorbeoconcha</taxon>
        <taxon>Cerithioidea</taxon>
        <taxon>Batillariidae</taxon>
        <taxon>Batillaria</taxon>
    </lineage>
</organism>
<evidence type="ECO:0000256" key="6">
    <source>
        <dbReference type="ARBA" id="ARBA00029455"/>
    </source>
</evidence>
<dbReference type="EMBL" id="JACVVK020000290">
    <property type="protein sequence ID" value="KAK7480019.1"/>
    <property type="molecule type" value="Genomic_DNA"/>
</dbReference>
<evidence type="ECO:0000313" key="10">
    <source>
        <dbReference type="Proteomes" id="UP001519460"/>
    </source>
</evidence>
<feature type="compositionally biased region" description="Acidic residues" evidence="8">
    <location>
        <begin position="274"/>
        <end position="299"/>
    </location>
</feature>
<evidence type="ECO:0000256" key="3">
    <source>
        <dbReference type="ARBA" id="ARBA00022552"/>
    </source>
</evidence>
<feature type="compositionally biased region" description="Acidic residues" evidence="8">
    <location>
        <begin position="340"/>
        <end position="367"/>
    </location>
</feature>
<dbReference type="GO" id="GO:0006364">
    <property type="term" value="P:rRNA processing"/>
    <property type="evidence" value="ECO:0007669"/>
    <property type="project" value="UniProtKB-KW"/>
</dbReference>
<feature type="compositionally biased region" description="Acidic residues" evidence="8">
    <location>
        <begin position="194"/>
        <end position="210"/>
    </location>
</feature>
<reference evidence="9 10" key="1">
    <citation type="journal article" date="2023" name="Sci. Data">
        <title>Genome assembly of the Korean intertidal mud-creeper Batillaria attramentaria.</title>
        <authorList>
            <person name="Patra A.K."/>
            <person name="Ho P.T."/>
            <person name="Jun S."/>
            <person name="Lee S.J."/>
            <person name="Kim Y."/>
            <person name="Won Y.J."/>
        </authorList>
    </citation>
    <scope>NUCLEOTIDE SEQUENCE [LARGE SCALE GENOMIC DNA]</scope>
    <source>
        <strain evidence="9">Wonlab-2016</strain>
    </source>
</reference>
<evidence type="ECO:0000256" key="1">
    <source>
        <dbReference type="ARBA" id="ARBA00004604"/>
    </source>
</evidence>
<accession>A0ABD0JYE8</accession>
<feature type="compositionally biased region" description="Basic and acidic residues" evidence="8">
    <location>
        <begin position="261"/>
        <end position="273"/>
    </location>
</feature>
<feature type="compositionally biased region" description="Low complexity" evidence="8">
    <location>
        <begin position="107"/>
        <end position="124"/>
    </location>
</feature>
<comment type="caution">
    <text evidence="9">The sequence shown here is derived from an EMBL/GenBank/DDBJ whole genome shotgun (WGS) entry which is preliminary data.</text>
</comment>
<feature type="compositionally biased region" description="Acidic residues" evidence="8">
    <location>
        <begin position="141"/>
        <end position="152"/>
    </location>
</feature>
<feature type="compositionally biased region" description="Basic and acidic residues" evidence="8">
    <location>
        <begin position="238"/>
        <end position="249"/>
    </location>
</feature>
<feature type="region of interest" description="Disordered" evidence="8">
    <location>
        <begin position="613"/>
        <end position="652"/>
    </location>
</feature>
<dbReference type="Proteomes" id="UP001519460">
    <property type="component" value="Unassembled WGS sequence"/>
</dbReference>
<dbReference type="Pfam" id="PF04006">
    <property type="entry name" value="Mpp10"/>
    <property type="match status" value="1"/>
</dbReference>
<feature type="compositionally biased region" description="Basic and acidic residues" evidence="8">
    <location>
        <begin position="642"/>
        <end position="652"/>
    </location>
</feature>
<keyword evidence="4 7" id="KW-0539">Nucleus</keyword>
<comment type="subcellular location">
    <subcellularLocation>
        <location evidence="1 7">Nucleus</location>
        <location evidence="1 7">Nucleolus</location>
    </subcellularLocation>
</comment>
<evidence type="ECO:0000256" key="8">
    <source>
        <dbReference type="SAM" id="MobiDB-lite"/>
    </source>
</evidence>
<feature type="region of interest" description="Disordered" evidence="8">
    <location>
        <begin position="104"/>
        <end position="418"/>
    </location>
</feature>
<keyword evidence="10" id="KW-1185">Reference proteome</keyword>
<dbReference type="GO" id="GO:0005732">
    <property type="term" value="C:sno(s)RNA-containing ribonucleoprotein complex"/>
    <property type="evidence" value="ECO:0007669"/>
    <property type="project" value="UniProtKB-UniRule"/>
</dbReference>
<dbReference type="PANTHER" id="PTHR17039:SF0">
    <property type="entry name" value="U3 SMALL NUCLEOLAR RIBONUCLEOPROTEIN PROTEIN MPP10"/>
    <property type="match status" value="1"/>
</dbReference>
<gene>
    <name evidence="9" type="ORF">BaRGS_00028752</name>
</gene>
<feature type="compositionally biased region" description="Basic and acidic residues" evidence="8">
    <location>
        <begin position="215"/>
        <end position="226"/>
    </location>
</feature>
<feature type="compositionally biased region" description="Basic and acidic residues" evidence="8">
    <location>
        <begin position="402"/>
        <end position="418"/>
    </location>
</feature>
<proteinExistence type="inferred from homology"/>
<dbReference type="InterPro" id="IPR012173">
    <property type="entry name" value="Mpp10"/>
</dbReference>
<sequence length="774" mass="88254">MASLVEALVARTFKEFDLLTRKPEERFKIRADEAGAARLKKSTKAVYDFTHLYDKTHCSEFVPELITDDFDDEQVWQELELQNEASTRGLLDSLATTDMEHAQLNFSSSSKRVSSKTQQQSETGDNSEEGEDESGVHGTLDSEDDGESDSDQEMAQIKKRLAKHDKDDGAGLFDGADSDDEDLFQGGSDKDGENDSDENEDDNLDFDFELSESAQDARRDDALSKDKTKKSEKKKRKTEVDDKFFKLADMEEFLQQEDEREEKKQKRATRSEEGESSDSEEDDDDIDMFAELPEDETEEGAMYNDFFDPPEDEDGPQKKNRTAVEDPAFEDKQDKGSMEQSDEDVDDGASDMEDDAESDELEADDGDEPSKKKRKVHFSKDTKGSGQGLLSSESEGEDVTEVLDRTKSDADSLSTFEKRQEKLRRQIAAMEDASLQEKPWQMAGEVGATLRPENSLLEEHVSFDHTSRAAPEITEETTKSLEDIIRQRIKDKAWDDVERKHRTKEEPYEFKKRVQLDQEKSKMSLSQIYEQEYLKQQAEEEDEVKTNPQHDEIKKMMDTLFRKLDALSNFHYTPKPAAPEVKIVSNMPSIAMEEVTPVAVSDAALLAPEEIKARSKGELKGKAERTTTDKKRERRLKKAAKRERQREKEKRQKVVEKLNPGLGNKYSKERAMRDLEKQSKMSGNIELVKGTKEKGLKSSKNFFSQLQEEVTTHVKSKMASSKKEKKNKTSKNYLFCLTETTANTADEQRTSFYVPGHEASLECSQPFQFLTGYI</sequence>
<evidence type="ECO:0000256" key="5">
    <source>
        <dbReference type="ARBA" id="ARBA00023274"/>
    </source>
</evidence>
<evidence type="ECO:0000313" key="9">
    <source>
        <dbReference type="EMBL" id="KAK7480019.1"/>
    </source>
</evidence>
<comment type="similarity">
    <text evidence="6 7">Belongs to the MPP10 family.</text>
</comment>
<keyword evidence="2 7" id="KW-0690">Ribosome biogenesis</keyword>
<protein>
    <recommendedName>
        <fullName evidence="7">U3 small nucleolar ribonucleoprotein protein MPP10</fullName>
    </recommendedName>
</protein>